<dbReference type="RefSeq" id="WP_345651767.1">
    <property type="nucleotide sequence ID" value="NZ_BAABEP010000045.1"/>
</dbReference>
<accession>A0ABP7FZC0</accession>
<dbReference type="EMBL" id="BAABEP010000045">
    <property type="protein sequence ID" value="GAA3747675.1"/>
    <property type="molecule type" value="Genomic_DNA"/>
</dbReference>
<name>A0ABP7FZC0_9ACTN</name>
<organism evidence="1 2">
    <name type="scientific">Streptomyces tremellae</name>
    <dbReference type="NCBI Taxonomy" id="1124239"/>
    <lineage>
        <taxon>Bacteria</taxon>
        <taxon>Bacillati</taxon>
        <taxon>Actinomycetota</taxon>
        <taxon>Actinomycetes</taxon>
        <taxon>Kitasatosporales</taxon>
        <taxon>Streptomycetaceae</taxon>
        <taxon>Streptomyces</taxon>
    </lineage>
</organism>
<keyword evidence="2" id="KW-1185">Reference proteome</keyword>
<reference evidence="2" key="1">
    <citation type="journal article" date="2019" name="Int. J. Syst. Evol. Microbiol.">
        <title>The Global Catalogue of Microorganisms (GCM) 10K type strain sequencing project: providing services to taxonomists for standard genome sequencing and annotation.</title>
        <authorList>
            <consortium name="The Broad Institute Genomics Platform"/>
            <consortium name="The Broad Institute Genome Sequencing Center for Infectious Disease"/>
            <person name="Wu L."/>
            <person name="Ma J."/>
        </authorList>
    </citation>
    <scope>NUCLEOTIDE SEQUENCE [LARGE SCALE GENOMIC DNA]</scope>
    <source>
        <strain evidence="2">JCM 30846</strain>
    </source>
</reference>
<comment type="caution">
    <text evidence="1">The sequence shown here is derived from an EMBL/GenBank/DDBJ whole genome shotgun (WGS) entry which is preliminary data.</text>
</comment>
<dbReference type="Proteomes" id="UP001499884">
    <property type="component" value="Unassembled WGS sequence"/>
</dbReference>
<evidence type="ECO:0000313" key="1">
    <source>
        <dbReference type="EMBL" id="GAA3747675.1"/>
    </source>
</evidence>
<protein>
    <recommendedName>
        <fullName evidence="3">LigA protein</fullName>
    </recommendedName>
</protein>
<sequence>MRTPKSLDRTADRRRSTGELHQALAPLLPDDDSVLLIPAARREEQARLEAEIFLGLRAVGGLSAHPLGIVRLRPEIDRLTIRVTDTPYVVMCWADLLLPRSSGEPSGDPRDLISGVPGLRYHRGHGGIHLYRPGMPTRITLTGFPARWWDRITDRMHRDYDGYLLQSHPEWTRDERAAYNADSGWPFPPGPVFSPLLRRIRATAGPGAVNSTDAWSSDGGYRMEATDGPPCPELIRLLGDGPTGAGWQVTHKRCTCRCDHEHDSCTVDFLDPATGIAVRYGNGRWGRTADKAYELRMAELNAKAFE</sequence>
<proteinExistence type="predicted"/>
<gene>
    <name evidence="1" type="ORF">GCM10023082_50020</name>
</gene>
<evidence type="ECO:0008006" key="3">
    <source>
        <dbReference type="Google" id="ProtNLM"/>
    </source>
</evidence>
<evidence type="ECO:0000313" key="2">
    <source>
        <dbReference type="Proteomes" id="UP001499884"/>
    </source>
</evidence>